<proteinExistence type="predicted"/>
<evidence type="ECO:0000313" key="2">
    <source>
        <dbReference type="Proteomes" id="UP000268891"/>
    </source>
</evidence>
<organism evidence="1 2">
    <name type="scientific">Mycolicibacter terrae</name>
    <dbReference type="NCBI Taxonomy" id="1788"/>
    <lineage>
        <taxon>Bacteria</taxon>
        <taxon>Bacillati</taxon>
        <taxon>Actinomycetota</taxon>
        <taxon>Actinomycetes</taxon>
        <taxon>Mycobacteriales</taxon>
        <taxon>Mycobacteriaceae</taxon>
        <taxon>Mycolicibacter</taxon>
    </lineage>
</organism>
<keyword evidence="2" id="KW-1185">Reference proteome</keyword>
<dbReference type="EMBL" id="RRZR01000007">
    <property type="protein sequence ID" value="RRR47241.1"/>
    <property type="molecule type" value="Genomic_DNA"/>
</dbReference>
<reference evidence="1" key="1">
    <citation type="submission" date="2018-11" db="EMBL/GenBank/DDBJ databases">
        <authorList>
            <person name="Sattar A."/>
            <person name="Zunita Z."/>
            <person name="Jalila A."/>
            <person name="Saleha A.A."/>
        </authorList>
    </citation>
    <scope>NUCLEOTIDE SEQUENCE</scope>
    <source>
        <strain evidence="1">F12-74</strain>
    </source>
</reference>
<comment type="caution">
    <text evidence="1">The sequence shown here is derived from an EMBL/GenBank/DDBJ whole genome shotgun (WGS) entry which is preliminary data.</text>
</comment>
<accession>A0ACD2EQQ8</accession>
<evidence type="ECO:0000313" key="1">
    <source>
        <dbReference type="EMBL" id="RRR47241.1"/>
    </source>
</evidence>
<sequence length="156" mass="16149">MTQPWPAPPAPVRSRNWLTATLAALAVVLAAVALLVALTRTGSGSTPTYTATQKAEAKSKLCARYKVAVHSVQVETAAPDNVALARIAETNGAVIIQDAADNPALSGELRDAARALATALLTETALGTNGRDDPAFLAAVDETNEKGRVMKDLCGD</sequence>
<gene>
    <name evidence="1" type="ORF">EHH44_06080</name>
</gene>
<dbReference type="Proteomes" id="UP000268891">
    <property type="component" value="Unassembled WGS sequence"/>
</dbReference>
<name>A0ACD2EQQ8_9MYCO</name>
<protein>
    <submittedName>
        <fullName evidence="1">Uncharacterized protein</fullName>
    </submittedName>
</protein>